<evidence type="ECO:0000313" key="2">
    <source>
        <dbReference type="EMBL" id="AKG43591.1"/>
    </source>
</evidence>
<dbReference type="EMBL" id="CP009922">
    <property type="protein sequence ID" value="AKG43591.1"/>
    <property type="molecule type" value="Genomic_DNA"/>
</dbReference>
<dbReference type="Gene3D" id="1.10.10.10">
    <property type="entry name" value="Winged helix-like DNA-binding domain superfamily/Winged helix DNA-binding domain"/>
    <property type="match status" value="1"/>
</dbReference>
<reference evidence="2" key="1">
    <citation type="submission" date="2019-08" db="EMBL/GenBank/DDBJ databases">
        <title>Complete genome sequence of a mangrove-derived Streptomyces xiamenensis.</title>
        <authorList>
            <person name="Xu J."/>
        </authorList>
    </citation>
    <scope>NUCLEOTIDE SEQUENCE</scope>
    <source>
        <strain evidence="2">318</strain>
    </source>
</reference>
<dbReference type="InterPro" id="IPR036388">
    <property type="entry name" value="WH-like_DNA-bd_sf"/>
</dbReference>
<evidence type="ECO:0000259" key="1">
    <source>
        <dbReference type="SMART" id="SM00418"/>
    </source>
</evidence>
<dbReference type="Gene3D" id="6.10.140.2180">
    <property type="match status" value="1"/>
</dbReference>
<proteinExistence type="predicted"/>
<organism evidence="2 3">
    <name type="scientific">Streptomyces xiamenensis</name>
    <dbReference type="NCBI Taxonomy" id="408015"/>
    <lineage>
        <taxon>Bacteria</taxon>
        <taxon>Bacillati</taxon>
        <taxon>Actinomycetota</taxon>
        <taxon>Actinomycetes</taxon>
        <taxon>Kitasatosporales</taxon>
        <taxon>Streptomycetaceae</taxon>
        <taxon>Streptomyces</taxon>
    </lineage>
</organism>
<dbReference type="STRING" id="408015.SXIM_22070"/>
<dbReference type="KEGG" id="sxi:SXIM_22070"/>
<protein>
    <submittedName>
        <fullName evidence="2">Transcriptional regulator</fullName>
    </submittedName>
</protein>
<accession>A0A0F7CNV9</accession>
<gene>
    <name evidence="2" type="ORF">SXIM_22070</name>
</gene>
<feature type="domain" description="HTH arsR-type" evidence="1">
    <location>
        <begin position="11"/>
        <end position="94"/>
    </location>
</feature>
<dbReference type="GO" id="GO:0003700">
    <property type="term" value="F:DNA-binding transcription factor activity"/>
    <property type="evidence" value="ECO:0007669"/>
    <property type="project" value="InterPro"/>
</dbReference>
<sequence>MSASSERWAELAFHPVRIRILGAVAGGRHTASGLAAQLPDVPQATLYRQIATLAKAGLLVVVDERRVKGTAERVYALPEGGVTPSPEALAAASPQDHARYFTAFVSTLLAEYARYLTRDHIDLAADGAGYQQTVLHLSDEEFARFAQGFGELVRPLLANEPGGDRVPRLLATVLLPLTTTKGDEE</sequence>
<dbReference type="SUPFAM" id="SSF46785">
    <property type="entry name" value="Winged helix' DNA-binding domain"/>
    <property type="match status" value="1"/>
</dbReference>
<dbReference type="PATRIC" id="fig|408015.6.peg.2240"/>
<dbReference type="Pfam" id="PF12840">
    <property type="entry name" value="HTH_20"/>
    <property type="match status" value="1"/>
</dbReference>
<dbReference type="InterPro" id="IPR001845">
    <property type="entry name" value="HTH_ArsR_DNA-bd_dom"/>
</dbReference>
<dbReference type="InterPro" id="IPR036390">
    <property type="entry name" value="WH_DNA-bd_sf"/>
</dbReference>
<dbReference type="InterPro" id="IPR011991">
    <property type="entry name" value="ArsR-like_HTH"/>
</dbReference>
<dbReference type="HOGENOM" id="CLU_100916_0_0_11"/>
<dbReference type="SMART" id="SM00418">
    <property type="entry name" value="HTH_ARSR"/>
    <property type="match status" value="1"/>
</dbReference>
<keyword evidence="3" id="KW-1185">Reference proteome</keyword>
<dbReference type="Proteomes" id="UP000034034">
    <property type="component" value="Chromosome"/>
</dbReference>
<dbReference type="CDD" id="cd00090">
    <property type="entry name" value="HTH_ARSR"/>
    <property type="match status" value="1"/>
</dbReference>
<dbReference type="AlphaFoldDB" id="A0A0F7CNV9"/>
<name>A0A0F7CNV9_9ACTN</name>
<dbReference type="RefSeq" id="WP_046723772.1">
    <property type="nucleotide sequence ID" value="NZ_CP009922.3"/>
</dbReference>
<evidence type="ECO:0000313" key="3">
    <source>
        <dbReference type="Proteomes" id="UP000034034"/>
    </source>
</evidence>